<dbReference type="InterPro" id="IPR051487">
    <property type="entry name" value="Ser/Thr_Proteases_Immune/Dev"/>
</dbReference>
<keyword evidence="1 8" id="KW-0645">Protease</keyword>
<dbReference type="SMART" id="SM00680">
    <property type="entry name" value="CLIP"/>
    <property type="match status" value="1"/>
</dbReference>
<feature type="region of interest" description="Disordered" evidence="9">
    <location>
        <begin position="76"/>
        <end position="109"/>
    </location>
</feature>
<dbReference type="Pfam" id="PF12032">
    <property type="entry name" value="CLIP"/>
    <property type="match status" value="1"/>
</dbReference>
<dbReference type="PRINTS" id="PR00722">
    <property type="entry name" value="CHYMOTRYPSIN"/>
</dbReference>
<feature type="compositionally biased region" description="Low complexity" evidence="9">
    <location>
        <begin position="77"/>
        <end position="95"/>
    </location>
</feature>
<evidence type="ECO:0000256" key="3">
    <source>
        <dbReference type="ARBA" id="ARBA00022801"/>
    </source>
</evidence>
<dbReference type="Gene3D" id="2.40.10.10">
    <property type="entry name" value="Trypsin-like serine proteases"/>
    <property type="match status" value="2"/>
</dbReference>
<dbReference type="PROSITE" id="PS00135">
    <property type="entry name" value="TRYPSIN_SER"/>
    <property type="match status" value="1"/>
</dbReference>
<dbReference type="GeneID" id="116163270"/>
<protein>
    <recommendedName>
        <fullName evidence="8">CLIP domain-containing serine protease</fullName>
        <ecNumber evidence="8">3.4.21.-</ecNumber>
    </recommendedName>
</protein>
<dbReference type="InterPro" id="IPR038565">
    <property type="entry name" value="CLIP_sf"/>
</dbReference>
<dbReference type="GO" id="GO:0006508">
    <property type="term" value="P:proteolysis"/>
    <property type="evidence" value="ECO:0007669"/>
    <property type="project" value="UniProtKB-KW"/>
</dbReference>
<keyword evidence="8" id="KW-0964">Secreted</keyword>
<accession>A0A1Y1LJ46</accession>
<dbReference type="PROSITE" id="PS51888">
    <property type="entry name" value="CLIP"/>
    <property type="match status" value="1"/>
</dbReference>
<dbReference type="SUPFAM" id="SSF50494">
    <property type="entry name" value="Trypsin-like serine proteases"/>
    <property type="match status" value="1"/>
</dbReference>
<evidence type="ECO:0000256" key="8">
    <source>
        <dbReference type="RuleBase" id="RU366078"/>
    </source>
</evidence>
<dbReference type="PANTHER" id="PTHR24256">
    <property type="entry name" value="TRYPTASE-RELATED"/>
    <property type="match status" value="1"/>
</dbReference>
<evidence type="ECO:0000256" key="7">
    <source>
        <dbReference type="ARBA" id="ARBA00024195"/>
    </source>
</evidence>
<dbReference type="SMART" id="SM00020">
    <property type="entry name" value="Tryp_SPc"/>
    <property type="match status" value="1"/>
</dbReference>
<evidence type="ECO:0000259" key="11">
    <source>
        <dbReference type="PROSITE" id="PS50240"/>
    </source>
</evidence>
<dbReference type="InterPro" id="IPR001254">
    <property type="entry name" value="Trypsin_dom"/>
</dbReference>
<dbReference type="OrthoDB" id="9981647at2759"/>
<proteinExistence type="inferred from homology"/>
<dbReference type="RefSeq" id="XP_031333000.1">
    <property type="nucleotide sequence ID" value="XM_031477140.1"/>
</dbReference>
<dbReference type="Pfam" id="PF00089">
    <property type="entry name" value="Trypsin"/>
    <property type="match status" value="1"/>
</dbReference>
<evidence type="ECO:0000313" key="13">
    <source>
        <dbReference type="EMBL" id="JAV72380.1"/>
    </source>
</evidence>
<dbReference type="GO" id="GO:0005576">
    <property type="term" value="C:extracellular region"/>
    <property type="evidence" value="ECO:0007669"/>
    <property type="project" value="UniProtKB-SubCell"/>
</dbReference>
<evidence type="ECO:0000256" key="9">
    <source>
        <dbReference type="SAM" id="MobiDB-lite"/>
    </source>
</evidence>
<dbReference type="KEGG" id="ppyr:116163270"/>
<evidence type="ECO:0000256" key="6">
    <source>
        <dbReference type="ARBA" id="ARBA00023180"/>
    </source>
</evidence>
<keyword evidence="5" id="KW-1015">Disulfide bond</keyword>
<reference evidence="13" key="1">
    <citation type="journal article" date="2016" name="Sci. Rep.">
        <title>Molecular characterization of firefly nuptial gifts: a multi-omics approach sheds light on postcopulatory sexual selection.</title>
        <authorList>
            <person name="Al-Wathiqui N."/>
            <person name="Fallon T.R."/>
            <person name="South A."/>
            <person name="Weng J.K."/>
            <person name="Lewis S.M."/>
        </authorList>
    </citation>
    <scope>NUCLEOTIDE SEQUENCE</scope>
</reference>
<name>A0A1Y1LJ46_PHOPY</name>
<keyword evidence="4 8" id="KW-0720">Serine protease</keyword>
<feature type="chain" id="PRO_5012801779" description="CLIP domain-containing serine protease" evidence="10">
    <location>
        <begin position="16"/>
        <end position="386"/>
    </location>
</feature>
<dbReference type="EMBL" id="GEZM01057223">
    <property type="protein sequence ID" value="JAV72380.1"/>
    <property type="molecule type" value="Transcribed_RNA"/>
</dbReference>
<dbReference type="PROSITE" id="PS50240">
    <property type="entry name" value="TRYPSIN_DOM"/>
    <property type="match status" value="1"/>
</dbReference>
<organism evidence="13">
    <name type="scientific">Photinus pyralis</name>
    <name type="common">Common eastern firefly</name>
    <name type="synonym">Lampyris pyralis</name>
    <dbReference type="NCBI Taxonomy" id="7054"/>
    <lineage>
        <taxon>Eukaryota</taxon>
        <taxon>Metazoa</taxon>
        <taxon>Ecdysozoa</taxon>
        <taxon>Arthropoda</taxon>
        <taxon>Hexapoda</taxon>
        <taxon>Insecta</taxon>
        <taxon>Pterygota</taxon>
        <taxon>Neoptera</taxon>
        <taxon>Endopterygota</taxon>
        <taxon>Coleoptera</taxon>
        <taxon>Polyphaga</taxon>
        <taxon>Elateriformia</taxon>
        <taxon>Elateroidea</taxon>
        <taxon>Lampyridae</taxon>
        <taxon>Lampyrinae</taxon>
        <taxon>Photinus</taxon>
    </lineage>
</organism>
<evidence type="ECO:0000256" key="2">
    <source>
        <dbReference type="ARBA" id="ARBA00022729"/>
    </source>
</evidence>
<evidence type="ECO:0000259" key="12">
    <source>
        <dbReference type="PROSITE" id="PS51888"/>
    </source>
</evidence>
<comment type="subcellular location">
    <subcellularLocation>
        <location evidence="8">Secreted</location>
    </subcellularLocation>
</comment>
<dbReference type="InterPro" id="IPR009003">
    <property type="entry name" value="Peptidase_S1_PA"/>
</dbReference>
<dbReference type="EC" id="3.4.21.-" evidence="8"/>
<dbReference type="GO" id="GO:0004252">
    <property type="term" value="F:serine-type endopeptidase activity"/>
    <property type="evidence" value="ECO:0007669"/>
    <property type="project" value="UniProtKB-UniRule"/>
</dbReference>
<dbReference type="Gene3D" id="3.30.1640.30">
    <property type="match status" value="1"/>
</dbReference>
<comment type="similarity">
    <text evidence="7 8">Belongs to the peptidase S1 family. CLIP subfamily.</text>
</comment>
<dbReference type="FunFam" id="2.40.10.10:FF:000028">
    <property type="entry name" value="Serine protease easter"/>
    <property type="match status" value="1"/>
</dbReference>
<feature type="signal peptide" evidence="10">
    <location>
        <begin position="1"/>
        <end position="15"/>
    </location>
</feature>
<dbReference type="InterPro" id="IPR033116">
    <property type="entry name" value="TRYPSIN_SER"/>
</dbReference>
<dbReference type="AlphaFoldDB" id="A0A1Y1LJ46"/>
<comment type="domain">
    <text evidence="8">The clip domain consists of 35-55 residues which are 'knitted' together usually by 3 conserved disulfide bonds forming a clip-like compact structure.</text>
</comment>
<keyword evidence="6" id="KW-0325">Glycoprotein</keyword>
<keyword evidence="2 10" id="KW-0732">Signal</keyword>
<evidence type="ECO:0000256" key="4">
    <source>
        <dbReference type="ARBA" id="ARBA00022825"/>
    </source>
</evidence>
<evidence type="ECO:0000256" key="5">
    <source>
        <dbReference type="ARBA" id="ARBA00023157"/>
    </source>
</evidence>
<sequence length="386" mass="42499">MIVWILLLFFNLNAAELNEVCVTPNGEQAKCIPINSCHVIRQAIAYLNPEAIEFAQASQCGYENGPLVCCGSSGRKTTPSPSSTTTPSAQSVPQPEENFSLSPLDDQQLPDGTLCGIQIKQRDNRIVGGNISDIYDFPWMAALKYRKPDGSDAGFRCGGTLISSRFVLTAAQCLNIRGYDLAEVRLGEWQISSSADCVPDTESAMVCADPVIDLKIVSQIPHPFFSLRSGNNDIALLKLEKKVKFTDFIRPICLPPPELPIPKEGAMMDIAGWGITENGKQSDYKLKVQVPVLANEKCKKIYTDYTHINPNQACAGGELGRDACDGDSGGPLMTIFEKKDLFDEDQWYQEGIIYRGLGCGRRGVPSLYTRISRYSKWIVNTIHSNM</sequence>
<dbReference type="InterPro" id="IPR022700">
    <property type="entry name" value="CLIP"/>
</dbReference>
<feature type="domain" description="Peptidase S1" evidence="11">
    <location>
        <begin position="126"/>
        <end position="383"/>
    </location>
</feature>
<dbReference type="InterPro" id="IPR043504">
    <property type="entry name" value="Peptidase_S1_PA_chymotrypsin"/>
</dbReference>
<evidence type="ECO:0000256" key="10">
    <source>
        <dbReference type="SAM" id="SignalP"/>
    </source>
</evidence>
<feature type="domain" description="Clip" evidence="12">
    <location>
        <begin position="20"/>
        <end position="70"/>
    </location>
</feature>
<dbReference type="InterPro" id="IPR001314">
    <property type="entry name" value="Peptidase_S1A"/>
</dbReference>
<evidence type="ECO:0000256" key="1">
    <source>
        <dbReference type="ARBA" id="ARBA00022670"/>
    </source>
</evidence>
<dbReference type="CDD" id="cd00190">
    <property type="entry name" value="Tryp_SPc"/>
    <property type="match status" value="1"/>
</dbReference>
<keyword evidence="3 8" id="KW-0378">Hydrolase</keyword>